<evidence type="ECO:0000256" key="5">
    <source>
        <dbReference type="PIRNR" id="PIRNR005673"/>
    </source>
</evidence>
<evidence type="ECO:0000313" key="7">
    <source>
        <dbReference type="EnsemblMetazoa" id="PPA35894.1"/>
    </source>
</evidence>
<dbReference type="Pfam" id="PF01749">
    <property type="entry name" value="IBB"/>
    <property type="match status" value="1"/>
</dbReference>
<evidence type="ECO:0000256" key="3">
    <source>
        <dbReference type="ARBA" id="ARBA00022737"/>
    </source>
</evidence>
<evidence type="ECO:0000313" key="8">
    <source>
        <dbReference type="Proteomes" id="UP000005239"/>
    </source>
</evidence>
<accession>A0A2A6BMB6</accession>
<dbReference type="GO" id="GO:0009792">
    <property type="term" value="P:embryo development ending in birth or egg hatching"/>
    <property type="evidence" value="ECO:0007669"/>
    <property type="project" value="EnsemblMetazoa"/>
</dbReference>
<proteinExistence type="inferred from homology"/>
<dbReference type="InterPro" id="IPR002652">
    <property type="entry name" value="Importin-a_IBB"/>
</dbReference>
<dbReference type="PIRSF" id="PIRSF005673">
    <property type="entry name" value="Importin_alpha"/>
    <property type="match status" value="1"/>
</dbReference>
<gene>
    <name evidence="7" type="primary">WBGene00274263</name>
</gene>
<accession>A0A8R1UPF7</accession>
<feature type="domain" description="IBB" evidence="6">
    <location>
        <begin position="12"/>
        <end position="84"/>
    </location>
</feature>
<dbReference type="InterPro" id="IPR016024">
    <property type="entry name" value="ARM-type_fold"/>
</dbReference>
<keyword evidence="4 5" id="KW-0653">Protein transport</keyword>
<protein>
    <recommendedName>
        <fullName evidence="5">Importin subunit alpha</fullName>
    </recommendedName>
</protein>
<comment type="similarity">
    <text evidence="1 5">Belongs to the importin alpha family.</text>
</comment>
<dbReference type="SUPFAM" id="SSF48371">
    <property type="entry name" value="ARM repeat"/>
    <property type="match status" value="1"/>
</dbReference>
<organism evidence="7 8">
    <name type="scientific">Pristionchus pacificus</name>
    <name type="common">Parasitic nematode worm</name>
    <dbReference type="NCBI Taxonomy" id="54126"/>
    <lineage>
        <taxon>Eukaryota</taxon>
        <taxon>Metazoa</taxon>
        <taxon>Ecdysozoa</taxon>
        <taxon>Nematoda</taxon>
        <taxon>Chromadorea</taxon>
        <taxon>Rhabditida</taxon>
        <taxon>Rhabditina</taxon>
        <taxon>Diplogasteromorpha</taxon>
        <taxon>Diplogasteroidea</taxon>
        <taxon>Neodiplogasteridae</taxon>
        <taxon>Pristionchus</taxon>
    </lineage>
</organism>
<dbReference type="GO" id="GO:0061608">
    <property type="term" value="F:nuclear import signal receptor activity"/>
    <property type="evidence" value="ECO:0000318"/>
    <property type="project" value="GO_Central"/>
</dbReference>
<dbReference type="GO" id="GO:0005634">
    <property type="term" value="C:nucleus"/>
    <property type="evidence" value="ECO:0000318"/>
    <property type="project" value="GO_Central"/>
</dbReference>
<dbReference type="Proteomes" id="UP000005239">
    <property type="component" value="Unassembled WGS sequence"/>
</dbReference>
<dbReference type="GO" id="GO:0051983">
    <property type="term" value="P:regulation of chromosome segregation"/>
    <property type="evidence" value="ECO:0007669"/>
    <property type="project" value="EnsemblMetazoa"/>
</dbReference>
<keyword evidence="2 5" id="KW-0813">Transport</keyword>
<dbReference type="GO" id="GO:0007084">
    <property type="term" value="P:mitotic nuclear membrane reassembly"/>
    <property type="evidence" value="ECO:0007669"/>
    <property type="project" value="EnsemblMetazoa"/>
</dbReference>
<dbReference type="InterPro" id="IPR011989">
    <property type="entry name" value="ARM-like"/>
</dbReference>
<dbReference type="Gene3D" id="1.20.5.690">
    <property type="entry name" value="Importin-alpha, importin-beta-binding domain"/>
    <property type="match status" value="1"/>
</dbReference>
<dbReference type="InterPro" id="IPR024931">
    <property type="entry name" value="Importin_alpha"/>
</dbReference>
<reference evidence="8" key="1">
    <citation type="journal article" date="2008" name="Nat. Genet.">
        <title>The Pristionchus pacificus genome provides a unique perspective on nematode lifestyle and parasitism.</title>
        <authorList>
            <person name="Dieterich C."/>
            <person name="Clifton S.W."/>
            <person name="Schuster L.N."/>
            <person name="Chinwalla A."/>
            <person name="Delehaunty K."/>
            <person name="Dinkelacker I."/>
            <person name="Fulton L."/>
            <person name="Fulton R."/>
            <person name="Godfrey J."/>
            <person name="Minx P."/>
            <person name="Mitreva M."/>
            <person name="Roeseler W."/>
            <person name="Tian H."/>
            <person name="Witte H."/>
            <person name="Yang S.P."/>
            <person name="Wilson R.K."/>
            <person name="Sommer R.J."/>
        </authorList>
    </citation>
    <scope>NUCLEOTIDE SEQUENCE [LARGE SCALE GENOMIC DNA]</scope>
    <source>
        <strain evidence="8">PS312</strain>
    </source>
</reference>
<sequence length="573" mass="63784">FQRVVMNNEVLGERAQNAEGAATEEQSRLKQYKNLAKHEASCRRHFVFQDMRRRRTECSVELRKQKRDDLLMKRRNLVEEDEEDELNVSEDGSKQQPEGGNKKPPAPVLTCDQVVEILKNNPDVQQTRDAFESVRRLLSKSKNPPVDEVINCGLIHALVQGLSIPDEKIPYECAWALTNIVSGTSEQTVKAVESGATGPLIQLMMHADLNLAEQATWAVANIAGDSAQLRDFVIQSSGVEALMVLCSKMGQLTTSFVRTLAWTFSNMCRHKNPHAPLPVLQVLAQGLLRLMQHEDYNVRQDACWAVSYLTDGPDEQITLARDAGIMPFVYKHLSEDDGLVAPALRVLGNMATGNDVLTQTVIELGTLRVLPAVARKAKSSSIVKECCWLISNVIAGVPPARWDPSCSWTVWTAEAMAQKRRTQQQIQAVIDAGLLTMLVTIMQTGDYRCQFECSWALANLAQGGTTRQILELTGEKPMAALAVALGHTNADLLSNILEVIYSLLTAVATNKPDKLDALKEEVEEAGVLDKLEALQENHNEKVYNQTYKILSEYFSEEDENEENDGETGNFYNF</sequence>
<dbReference type="GO" id="GO:0005654">
    <property type="term" value="C:nucleoplasm"/>
    <property type="evidence" value="ECO:0000318"/>
    <property type="project" value="GO_Central"/>
</dbReference>
<dbReference type="PANTHER" id="PTHR23316">
    <property type="entry name" value="IMPORTIN ALPHA"/>
    <property type="match status" value="1"/>
</dbReference>
<dbReference type="Pfam" id="PF16186">
    <property type="entry name" value="Arm_3"/>
    <property type="match status" value="1"/>
</dbReference>
<reference evidence="7" key="2">
    <citation type="submission" date="2022-06" db="UniProtKB">
        <authorList>
            <consortium name="EnsemblMetazoa"/>
        </authorList>
    </citation>
    <scope>IDENTIFICATION</scope>
    <source>
        <strain evidence="7">PS312</strain>
    </source>
</reference>
<dbReference type="EnsemblMetazoa" id="PPA35894.1">
    <property type="protein sequence ID" value="PPA35894.1"/>
    <property type="gene ID" value="WBGene00274263"/>
</dbReference>
<name>A0A2A6BMB6_PRIPA</name>
<dbReference type="OrthoDB" id="29145at2759"/>
<keyword evidence="8" id="KW-1185">Reference proteome</keyword>
<dbReference type="PROSITE" id="PS51214">
    <property type="entry name" value="IBB"/>
    <property type="match status" value="1"/>
</dbReference>
<evidence type="ECO:0000256" key="1">
    <source>
        <dbReference type="ARBA" id="ARBA00010394"/>
    </source>
</evidence>
<dbReference type="SMART" id="SM00185">
    <property type="entry name" value="ARM"/>
    <property type="match status" value="7"/>
</dbReference>
<evidence type="ECO:0000256" key="4">
    <source>
        <dbReference type="ARBA" id="ARBA00022927"/>
    </source>
</evidence>
<dbReference type="GO" id="GO:0005737">
    <property type="term" value="C:cytoplasm"/>
    <property type="evidence" value="ECO:0007669"/>
    <property type="project" value="EnsemblMetazoa"/>
</dbReference>
<dbReference type="Gene3D" id="1.25.10.10">
    <property type="entry name" value="Leucine-rich Repeat Variant"/>
    <property type="match status" value="1"/>
</dbReference>
<dbReference type="Pfam" id="PF00514">
    <property type="entry name" value="Arm"/>
    <property type="match status" value="4"/>
</dbReference>
<evidence type="ECO:0000256" key="2">
    <source>
        <dbReference type="ARBA" id="ARBA00022448"/>
    </source>
</evidence>
<dbReference type="InterPro" id="IPR036975">
    <property type="entry name" value="Importin-a_IBB_sf"/>
</dbReference>
<dbReference type="AlphaFoldDB" id="A0A2A6BMB6"/>
<dbReference type="GO" id="GO:0006607">
    <property type="term" value="P:NLS-bearing protein import into nucleus"/>
    <property type="evidence" value="ECO:0000318"/>
    <property type="project" value="GO_Central"/>
</dbReference>
<keyword evidence="3" id="KW-0677">Repeat</keyword>
<dbReference type="GO" id="GO:0005635">
    <property type="term" value="C:nuclear envelope"/>
    <property type="evidence" value="ECO:0007669"/>
    <property type="project" value="EnsemblMetazoa"/>
</dbReference>
<dbReference type="InterPro" id="IPR000225">
    <property type="entry name" value="Armadillo"/>
</dbReference>
<dbReference type="InterPro" id="IPR032413">
    <property type="entry name" value="Arm_3"/>
</dbReference>
<dbReference type="GO" id="GO:0008139">
    <property type="term" value="F:nuclear localization sequence binding"/>
    <property type="evidence" value="ECO:0000318"/>
    <property type="project" value="GO_Central"/>
</dbReference>
<dbReference type="GO" id="GO:0051177">
    <property type="term" value="P:meiotic sister chromatid cohesion"/>
    <property type="evidence" value="ECO:0007669"/>
    <property type="project" value="EnsemblMetazoa"/>
</dbReference>
<evidence type="ECO:0000259" key="6">
    <source>
        <dbReference type="PROSITE" id="PS51214"/>
    </source>
</evidence>